<dbReference type="InterPro" id="IPR006702">
    <property type="entry name" value="CASP_dom"/>
</dbReference>
<protein>
    <recommendedName>
        <fullName evidence="8">CASP-like protein</fullName>
    </recommendedName>
</protein>
<dbReference type="EMBL" id="JAYMYQ010000002">
    <property type="protein sequence ID" value="KAK7349736.1"/>
    <property type="molecule type" value="Genomic_DNA"/>
</dbReference>
<comment type="similarity">
    <text evidence="2 8">Belongs to the Casparian strip membrane proteins (CASP) family.</text>
</comment>
<dbReference type="Pfam" id="PF04535">
    <property type="entry name" value="CASP_dom"/>
    <property type="match status" value="1"/>
</dbReference>
<evidence type="ECO:0000259" key="10">
    <source>
        <dbReference type="Pfam" id="PF04535"/>
    </source>
</evidence>
<dbReference type="AlphaFoldDB" id="A0AAN9M935"/>
<evidence type="ECO:0000256" key="8">
    <source>
        <dbReference type="RuleBase" id="RU361233"/>
    </source>
</evidence>
<keyword evidence="12" id="KW-1185">Reference proteome</keyword>
<keyword evidence="6 8" id="KW-1133">Transmembrane helix</keyword>
<gene>
    <name evidence="11" type="ORF">VNO77_07358</name>
</gene>
<keyword evidence="7 8" id="KW-0472">Membrane</keyword>
<evidence type="ECO:0000256" key="7">
    <source>
        <dbReference type="ARBA" id="ARBA00023136"/>
    </source>
</evidence>
<organism evidence="11 12">
    <name type="scientific">Canavalia gladiata</name>
    <name type="common">Sword bean</name>
    <name type="synonym">Dolichos gladiatus</name>
    <dbReference type="NCBI Taxonomy" id="3824"/>
    <lineage>
        <taxon>Eukaryota</taxon>
        <taxon>Viridiplantae</taxon>
        <taxon>Streptophyta</taxon>
        <taxon>Embryophyta</taxon>
        <taxon>Tracheophyta</taxon>
        <taxon>Spermatophyta</taxon>
        <taxon>Magnoliopsida</taxon>
        <taxon>eudicotyledons</taxon>
        <taxon>Gunneridae</taxon>
        <taxon>Pentapetalae</taxon>
        <taxon>rosids</taxon>
        <taxon>fabids</taxon>
        <taxon>Fabales</taxon>
        <taxon>Fabaceae</taxon>
        <taxon>Papilionoideae</taxon>
        <taxon>50 kb inversion clade</taxon>
        <taxon>NPAAA clade</taxon>
        <taxon>indigoferoid/millettioid clade</taxon>
        <taxon>Phaseoleae</taxon>
        <taxon>Canavalia</taxon>
    </lineage>
</organism>
<comment type="caution">
    <text evidence="11">The sequence shown here is derived from an EMBL/GenBank/DDBJ whole genome shotgun (WGS) entry which is preliminary data.</text>
</comment>
<evidence type="ECO:0000256" key="1">
    <source>
        <dbReference type="ARBA" id="ARBA00004651"/>
    </source>
</evidence>
<feature type="transmembrane region" description="Helical" evidence="8">
    <location>
        <begin position="166"/>
        <end position="187"/>
    </location>
</feature>
<evidence type="ECO:0000256" key="2">
    <source>
        <dbReference type="ARBA" id="ARBA00007651"/>
    </source>
</evidence>
<sequence length="195" mass="21564">MSISNDSETKIEVQPEPSVDPPAAATTGGFAGLLRRWKSKELLKISSLGLRGLALFFSLVSFIVVVTNNHGDWKEFHQYQEYRYLLAVAFLSALYTGLQVFRQAHELFTGIYLLQNLLQPKFAGLIDFVGDQVFAYLLLSSVSSAIPLTDRMRESADNIFTDSSVAAISLSFIAFMFVASSAAISAYKLSIQIYV</sequence>
<feature type="transmembrane region" description="Helical" evidence="8">
    <location>
        <begin position="82"/>
        <end position="101"/>
    </location>
</feature>
<evidence type="ECO:0000313" key="11">
    <source>
        <dbReference type="EMBL" id="KAK7349736.1"/>
    </source>
</evidence>
<keyword evidence="4 8" id="KW-1003">Cell membrane</keyword>
<dbReference type="PANTHER" id="PTHR33573:SF57">
    <property type="entry name" value="CASP-LIKE PROTEIN 4B1"/>
    <property type="match status" value="1"/>
</dbReference>
<proteinExistence type="inferred from homology"/>
<keyword evidence="5 8" id="KW-0812">Transmembrane</keyword>
<accession>A0AAN9M935</accession>
<feature type="transmembrane region" description="Helical" evidence="8">
    <location>
        <begin position="122"/>
        <end position="146"/>
    </location>
</feature>
<comment type="subunit">
    <text evidence="3 8">Homodimer and heterodimers.</text>
</comment>
<dbReference type="GO" id="GO:0005886">
    <property type="term" value="C:plasma membrane"/>
    <property type="evidence" value="ECO:0007669"/>
    <property type="project" value="UniProtKB-SubCell"/>
</dbReference>
<feature type="transmembrane region" description="Helical" evidence="8">
    <location>
        <begin position="48"/>
        <end position="67"/>
    </location>
</feature>
<dbReference type="PANTHER" id="PTHR33573">
    <property type="entry name" value="CASP-LIKE PROTEIN 4A4"/>
    <property type="match status" value="1"/>
</dbReference>
<comment type="subcellular location">
    <subcellularLocation>
        <location evidence="1 8">Cell membrane</location>
        <topology evidence="1 8">Multi-pass membrane protein</topology>
    </subcellularLocation>
</comment>
<name>A0AAN9M935_CANGL</name>
<dbReference type="Proteomes" id="UP001367508">
    <property type="component" value="Unassembled WGS sequence"/>
</dbReference>
<evidence type="ECO:0000256" key="5">
    <source>
        <dbReference type="ARBA" id="ARBA00022692"/>
    </source>
</evidence>
<evidence type="ECO:0000256" key="3">
    <source>
        <dbReference type="ARBA" id="ARBA00011489"/>
    </source>
</evidence>
<feature type="domain" description="Casparian strip membrane protein" evidence="10">
    <location>
        <begin position="42"/>
        <end position="177"/>
    </location>
</feature>
<feature type="region of interest" description="Disordered" evidence="9">
    <location>
        <begin position="1"/>
        <end position="24"/>
    </location>
</feature>
<evidence type="ECO:0000256" key="4">
    <source>
        <dbReference type="ARBA" id="ARBA00022475"/>
    </source>
</evidence>
<evidence type="ECO:0000256" key="6">
    <source>
        <dbReference type="ARBA" id="ARBA00022989"/>
    </source>
</evidence>
<reference evidence="11 12" key="1">
    <citation type="submission" date="2024-01" db="EMBL/GenBank/DDBJ databases">
        <title>The genomes of 5 underutilized Papilionoideae crops provide insights into root nodulation and disease resistanc.</title>
        <authorList>
            <person name="Jiang F."/>
        </authorList>
    </citation>
    <scope>NUCLEOTIDE SEQUENCE [LARGE SCALE GENOMIC DNA]</scope>
    <source>
        <strain evidence="11">LVBAO_FW01</strain>
        <tissue evidence="11">Leaves</tissue>
    </source>
</reference>
<evidence type="ECO:0000256" key="9">
    <source>
        <dbReference type="SAM" id="MobiDB-lite"/>
    </source>
</evidence>
<evidence type="ECO:0000313" key="12">
    <source>
        <dbReference type="Proteomes" id="UP001367508"/>
    </source>
</evidence>